<organism evidence="2 3">
    <name type="scientific">Dryococelus australis</name>
    <dbReference type="NCBI Taxonomy" id="614101"/>
    <lineage>
        <taxon>Eukaryota</taxon>
        <taxon>Metazoa</taxon>
        <taxon>Ecdysozoa</taxon>
        <taxon>Arthropoda</taxon>
        <taxon>Hexapoda</taxon>
        <taxon>Insecta</taxon>
        <taxon>Pterygota</taxon>
        <taxon>Neoptera</taxon>
        <taxon>Polyneoptera</taxon>
        <taxon>Phasmatodea</taxon>
        <taxon>Verophasmatodea</taxon>
        <taxon>Anareolatae</taxon>
        <taxon>Phasmatidae</taxon>
        <taxon>Eurycanthinae</taxon>
        <taxon>Dryococelus</taxon>
    </lineage>
</organism>
<accession>A0ABQ9HEM5</accession>
<feature type="region of interest" description="Disordered" evidence="1">
    <location>
        <begin position="430"/>
        <end position="465"/>
    </location>
</feature>
<gene>
    <name evidence="2" type="ORF">PR048_014314</name>
</gene>
<dbReference type="EMBL" id="JARBHB010000005">
    <property type="protein sequence ID" value="KAJ8882503.1"/>
    <property type="molecule type" value="Genomic_DNA"/>
</dbReference>
<feature type="compositionally biased region" description="Pro residues" evidence="1">
    <location>
        <begin position="430"/>
        <end position="439"/>
    </location>
</feature>
<protein>
    <submittedName>
        <fullName evidence="2">Uncharacterized protein</fullName>
    </submittedName>
</protein>
<proteinExistence type="predicted"/>
<reference evidence="2 3" key="1">
    <citation type="submission" date="2023-02" db="EMBL/GenBank/DDBJ databases">
        <title>LHISI_Scaffold_Assembly.</title>
        <authorList>
            <person name="Stuart O.P."/>
            <person name="Cleave R."/>
            <person name="Magrath M.J.L."/>
            <person name="Mikheyev A.S."/>
        </authorList>
    </citation>
    <scope>NUCLEOTIDE SEQUENCE [LARGE SCALE GENOMIC DNA]</scope>
    <source>
        <strain evidence="2">Daus_M_001</strain>
        <tissue evidence="2">Leg muscle</tissue>
    </source>
</reference>
<evidence type="ECO:0000256" key="1">
    <source>
        <dbReference type="SAM" id="MobiDB-lite"/>
    </source>
</evidence>
<dbReference type="Proteomes" id="UP001159363">
    <property type="component" value="Chromosome 4"/>
</dbReference>
<evidence type="ECO:0000313" key="2">
    <source>
        <dbReference type="EMBL" id="KAJ8882503.1"/>
    </source>
</evidence>
<comment type="caution">
    <text evidence="2">The sequence shown here is derived from an EMBL/GenBank/DDBJ whole genome shotgun (WGS) entry which is preliminary data.</text>
</comment>
<sequence>MGPFRKNATMLGAFHYPEYYNRPLCPCYHGETPAVLRRRPGEMQACGKRECSEKNPPANGNVRHVMHCDNKGSFSRNRTRRHRSEVGIKHLRRYKLGFDIRLRVCAGKVAENTVGQRVFSEQSHFLHCSIPSLPHIDLVLCHQRQRLQRPATIWTRDCSQFASLYPVMDRSVADRQKSRPAAYEMSDELPTAIEISNRQFRRSETNFISISSPALSSNGATVFCVDLTSDRCSNHDGATGNRPLNAREFLIPPPTTPWPAGAGELGFADRERGLDNTVTKRRPVIGSTCAPGCYSTLPRTFPTPPSPPYIIKPRTVRNCEIDETPAAVARRHANCALTRTGFNPRPGHRIFASENRAGRRRWSAGFIGDIPFPPPLNSGAAPYSLHSPLIGSHDFVHIGVIPNGGYRITQLVTRVPGRCGTYLGQCVTQPRPPWVPRAPPSDGQEFPPPPPPSHQHQNPMPPASHVLDLTLCPARRRFVEGLLDASNHIALRKDEVIVLETLTSLARNRRFFWVALIDIELLTRESVSGRRGCKLCAPRTSPPLSVDKGDPAKLSLLRKTSRRMEQRWNAWAGETGYPREYLPTSRIFLYGSRL</sequence>
<keyword evidence="3" id="KW-1185">Reference proteome</keyword>
<evidence type="ECO:0000313" key="3">
    <source>
        <dbReference type="Proteomes" id="UP001159363"/>
    </source>
</evidence>
<name>A0ABQ9HEM5_9NEOP</name>